<protein>
    <submittedName>
        <fullName evidence="2">Phosphoribosyltransferase</fullName>
    </submittedName>
</protein>
<dbReference type="SUPFAM" id="SSF53271">
    <property type="entry name" value="PRTase-like"/>
    <property type="match status" value="1"/>
</dbReference>
<keyword evidence="2" id="KW-0808">Transferase</keyword>
<gene>
    <name evidence="2" type="ORF">PGH07_07030</name>
</gene>
<dbReference type="Proteomes" id="UP001169069">
    <property type="component" value="Unassembled WGS sequence"/>
</dbReference>
<dbReference type="Gene3D" id="3.30.1310.20">
    <property type="entry name" value="PRTase-like"/>
    <property type="match status" value="1"/>
</dbReference>
<dbReference type="GO" id="GO:0016757">
    <property type="term" value="F:glycosyltransferase activity"/>
    <property type="evidence" value="ECO:0007669"/>
    <property type="project" value="UniProtKB-KW"/>
</dbReference>
<dbReference type="EMBL" id="JAQIBD010000002">
    <property type="protein sequence ID" value="MDM5271927.1"/>
    <property type="molecule type" value="Genomic_DNA"/>
</dbReference>
<dbReference type="Gene3D" id="3.40.50.2020">
    <property type="match status" value="1"/>
</dbReference>
<dbReference type="InterPro" id="IPR000836">
    <property type="entry name" value="PRTase_dom"/>
</dbReference>
<organism evidence="2 3">
    <name type="scientific">Sulfurovum zhangzhouensis</name>
    <dbReference type="NCBI Taxonomy" id="3019067"/>
    <lineage>
        <taxon>Bacteria</taxon>
        <taxon>Pseudomonadati</taxon>
        <taxon>Campylobacterota</taxon>
        <taxon>Epsilonproteobacteria</taxon>
        <taxon>Campylobacterales</taxon>
        <taxon>Sulfurovaceae</taxon>
        <taxon>Sulfurovum</taxon>
    </lineage>
</organism>
<comment type="caution">
    <text evidence="2">The sequence shown here is derived from an EMBL/GenBank/DDBJ whole genome shotgun (WGS) entry which is preliminary data.</text>
</comment>
<dbReference type="RefSeq" id="WP_289413653.1">
    <property type="nucleotide sequence ID" value="NZ_JAQIBD010000002.1"/>
</dbReference>
<dbReference type="Pfam" id="PF00156">
    <property type="entry name" value="Pribosyltran"/>
    <property type="match status" value="1"/>
</dbReference>
<keyword evidence="3" id="KW-1185">Reference proteome</keyword>
<sequence length="210" mass="23346">MFKDRKDAGKTLVDKLQHYKDTDALILAIPRGGVELGYEVAKSLHCELSMLICRKLPYPHNPESGFGAIAEDGSVFIYEAATGNLSDEEIEHIKQAQQQEIKRRIAVLRGGKPLPSLKDRTVILIDDGIAMGSTMRAAVQMCRNIGTAKIVIAVPVAGARSISEFSKIVDELIVLESPINFRAVAQVYENWYDVSDEEVLALMRQFEKKE</sequence>
<feature type="domain" description="Phosphoribosyltransferase" evidence="1">
    <location>
        <begin position="10"/>
        <end position="181"/>
    </location>
</feature>
<accession>A0ABT7QYQ2</accession>
<keyword evidence="2" id="KW-0328">Glycosyltransferase</keyword>
<dbReference type="InterPro" id="IPR029057">
    <property type="entry name" value="PRTase-like"/>
</dbReference>
<evidence type="ECO:0000313" key="3">
    <source>
        <dbReference type="Proteomes" id="UP001169069"/>
    </source>
</evidence>
<evidence type="ECO:0000259" key="1">
    <source>
        <dbReference type="Pfam" id="PF00156"/>
    </source>
</evidence>
<evidence type="ECO:0000313" key="2">
    <source>
        <dbReference type="EMBL" id="MDM5271927.1"/>
    </source>
</evidence>
<reference evidence="2" key="1">
    <citation type="submission" date="2023-01" db="EMBL/GenBank/DDBJ databases">
        <title>Sulfurovum sp. zt1-1 genome assembly.</title>
        <authorList>
            <person name="Wang J."/>
        </authorList>
    </citation>
    <scope>NUCLEOTIDE SEQUENCE</scope>
    <source>
        <strain evidence="2">Zt1-1</strain>
    </source>
</reference>
<proteinExistence type="predicted"/>
<name>A0ABT7QYQ2_9BACT</name>
<dbReference type="CDD" id="cd06223">
    <property type="entry name" value="PRTases_typeI"/>
    <property type="match status" value="1"/>
</dbReference>